<gene>
    <name evidence="2" type="ORF">AB675_7345</name>
</gene>
<evidence type="ECO:0000313" key="2">
    <source>
        <dbReference type="EMBL" id="KPI36327.1"/>
    </source>
</evidence>
<dbReference type="Pfam" id="PF02458">
    <property type="entry name" value="Transferase"/>
    <property type="match status" value="1"/>
</dbReference>
<dbReference type="GeneID" id="28739585"/>
<dbReference type="GO" id="GO:0016747">
    <property type="term" value="F:acyltransferase activity, transferring groups other than amino-acyl groups"/>
    <property type="evidence" value="ECO:0007669"/>
    <property type="project" value="TreeGrafter"/>
</dbReference>
<evidence type="ECO:0000313" key="3">
    <source>
        <dbReference type="Proteomes" id="UP000038010"/>
    </source>
</evidence>
<reference evidence="2 3" key="1">
    <citation type="submission" date="2015-06" db="EMBL/GenBank/DDBJ databases">
        <title>Draft genome of the ant-associated black yeast Phialophora attae CBS 131958.</title>
        <authorList>
            <person name="Moreno L.F."/>
            <person name="Stielow B.J."/>
            <person name="de Hoog S."/>
            <person name="Vicente V.A."/>
            <person name="Weiss V.A."/>
            <person name="de Vries M."/>
            <person name="Cruz L.M."/>
            <person name="Souza E.M."/>
        </authorList>
    </citation>
    <scope>NUCLEOTIDE SEQUENCE [LARGE SCALE GENOMIC DNA]</scope>
    <source>
        <strain evidence="2 3">CBS 131958</strain>
    </source>
</reference>
<dbReference type="AlphaFoldDB" id="A0A0N1HJ35"/>
<accession>A0A0N1HJ35</accession>
<keyword evidence="3" id="KW-1185">Reference proteome</keyword>
<dbReference type="STRING" id="1664694.A0A0N1HJ35"/>
<evidence type="ECO:0000256" key="1">
    <source>
        <dbReference type="ARBA" id="ARBA00022679"/>
    </source>
</evidence>
<comment type="caution">
    <text evidence="2">The sequence shown here is derived from an EMBL/GenBank/DDBJ whole genome shotgun (WGS) entry which is preliminary data.</text>
</comment>
<dbReference type="InterPro" id="IPR050317">
    <property type="entry name" value="Plant_Fungal_Acyltransferase"/>
</dbReference>
<dbReference type="RefSeq" id="XP_017996290.1">
    <property type="nucleotide sequence ID" value="XM_018147705.1"/>
</dbReference>
<dbReference type="PANTHER" id="PTHR31642">
    <property type="entry name" value="TRICHOTHECENE 3-O-ACETYLTRANSFERASE"/>
    <property type="match status" value="1"/>
</dbReference>
<organism evidence="2 3">
    <name type="scientific">Cyphellophora attinorum</name>
    <dbReference type="NCBI Taxonomy" id="1664694"/>
    <lineage>
        <taxon>Eukaryota</taxon>
        <taxon>Fungi</taxon>
        <taxon>Dikarya</taxon>
        <taxon>Ascomycota</taxon>
        <taxon>Pezizomycotina</taxon>
        <taxon>Eurotiomycetes</taxon>
        <taxon>Chaetothyriomycetidae</taxon>
        <taxon>Chaetothyriales</taxon>
        <taxon>Cyphellophoraceae</taxon>
        <taxon>Cyphellophora</taxon>
    </lineage>
</organism>
<dbReference type="VEuPathDB" id="FungiDB:AB675_7345"/>
<dbReference type="OrthoDB" id="1862401at2759"/>
<dbReference type="PANTHER" id="PTHR31642:SF310">
    <property type="entry name" value="FATTY ALCOHOL:CAFFEOYL-COA ACYLTRANSFERASE"/>
    <property type="match status" value="1"/>
</dbReference>
<dbReference type="InterPro" id="IPR023213">
    <property type="entry name" value="CAT-like_dom_sf"/>
</dbReference>
<evidence type="ECO:0008006" key="4">
    <source>
        <dbReference type="Google" id="ProtNLM"/>
    </source>
</evidence>
<dbReference type="Proteomes" id="UP000038010">
    <property type="component" value="Unassembled WGS sequence"/>
</dbReference>
<sequence length="485" mass="54070">MPQTTIHEIRPQRPFAAEFPLSLIDGLMPRINNRYLFIWETARISTQSLSATREDLVFRLIAALQSLLTFPEDGVLALPEILGNVHENRVTGRLTLKVSEESHVPFRVTYRNDITFESLDQLAGFPRCNFPAEVYATGMDALPTATPMKGFCAQITFIDGGFVICVTKHHSLLDGNALAFLIKQWFSRARSLTTGEDIAVLPPATCNAIHEKSALSSTRPVQAVKISDWSVKVGAKPTIFGLDTSLLPLKNLIKWIPFIKLPVVASGTFHFSAEAIRRLKLETEAVGLGRLSTNDVLSALIWRCMTRARLGTGSISEELSCLCMAANARQRIQPSLPKEYFGNAVFTIPTHVGVRDLTASGIDAQARASIAIRKSLTEKSDDNYIRSFLMLAQKQSKLSDLRHDIHVFGGKDIFMTNWEQYFTSTSELDVGCGSFRRMRLPAGDGFDGLVMIMLRMVFARRKALQVIRAALRSLSIYRRTICKRC</sequence>
<name>A0A0N1HJ35_9EURO</name>
<dbReference type="EMBL" id="LFJN01000032">
    <property type="protein sequence ID" value="KPI36327.1"/>
    <property type="molecule type" value="Genomic_DNA"/>
</dbReference>
<dbReference type="Gene3D" id="3.30.559.10">
    <property type="entry name" value="Chloramphenicol acetyltransferase-like domain"/>
    <property type="match status" value="2"/>
</dbReference>
<proteinExistence type="predicted"/>
<protein>
    <recommendedName>
        <fullName evidence="4">Trichothecene 3-O-acetyltransferase</fullName>
    </recommendedName>
</protein>
<keyword evidence="1" id="KW-0808">Transferase</keyword>